<dbReference type="RefSeq" id="WP_119546777.1">
    <property type="nucleotide sequence ID" value="NZ_QXIR01000011.1"/>
</dbReference>
<evidence type="ECO:0000313" key="2">
    <source>
        <dbReference type="Proteomes" id="UP000265801"/>
    </source>
</evidence>
<name>A0A3A1QZD7_9BACI</name>
<dbReference type="OrthoDB" id="2869593at2"/>
<dbReference type="AlphaFoldDB" id="A0A3A1QZD7"/>
<accession>A0A3A1QZD7</accession>
<protein>
    <submittedName>
        <fullName evidence="1">Uncharacterized protein</fullName>
    </submittedName>
</protein>
<evidence type="ECO:0000313" key="1">
    <source>
        <dbReference type="EMBL" id="RIW34311.1"/>
    </source>
</evidence>
<comment type="caution">
    <text evidence="1">The sequence shown here is derived from an EMBL/GenBank/DDBJ whole genome shotgun (WGS) entry which is preliminary data.</text>
</comment>
<dbReference type="Proteomes" id="UP000265801">
    <property type="component" value="Unassembled WGS sequence"/>
</dbReference>
<reference evidence="1 2" key="1">
    <citation type="submission" date="2018-09" db="EMBL/GenBank/DDBJ databases">
        <title>Bacillus saliacetes sp. nov., isolated from Thai shrimp paste (Ka-pi).</title>
        <authorList>
            <person name="Daroonpunt R."/>
            <person name="Tanasupawat S."/>
            <person name="Yiamsombut S."/>
        </authorList>
    </citation>
    <scope>NUCLEOTIDE SEQUENCE [LARGE SCALE GENOMIC DNA]</scope>
    <source>
        <strain evidence="1 2">SKP7-4</strain>
    </source>
</reference>
<sequence>MSEAIKLTPEDIQTIKTDMDEAIKLVKHYAVQYAGQEHYDHLGASCVMSATNTVDTVIGSAQYLDGAFLMPDEIHVERLVDWFIKNKDFECNRAILTFYFANYIKRKINALYRSINKDELATTLTIIGSKEAAKEFKKQCRKRKKLGVKIIRQY</sequence>
<keyword evidence="2" id="KW-1185">Reference proteome</keyword>
<proteinExistence type="predicted"/>
<gene>
    <name evidence="1" type="ORF">D3H55_10075</name>
</gene>
<dbReference type="EMBL" id="QXIR01000011">
    <property type="protein sequence ID" value="RIW34311.1"/>
    <property type="molecule type" value="Genomic_DNA"/>
</dbReference>
<organism evidence="1 2">
    <name type="scientific">Bacillus salacetis</name>
    <dbReference type="NCBI Taxonomy" id="2315464"/>
    <lineage>
        <taxon>Bacteria</taxon>
        <taxon>Bacillati</taxon>
        <taxon>Bacillota</taxon>
        <taxon>Bacilli</taxon>
        <taxon>Bacillales</taxon>
        <taxon>Bacillaceae</taxon>
        <taxon>Bacillus</taxon>
    </lineage>
</organism>